<comment type="caution">
    <text evidence="2">The sequence shown here is derived from an EMBL/GenBank/DDBJ whole genome shotgun (WGS) entry which is preliminary data.</text>
</comment>
<reference evidence="2" key="1">
    <citation type="journal article" date="2023" name="G3 (Bethesda)">
        <title>Whole genome assemblies of Zophobas morio and Tenebrio molitor.</title>
        <authorList>
            <person name="Kaur S."/>
            <person name="Stinson S.A."/>
            <person name="diCenzo G.C."/>
        </authorList>
    </citation>
    <scope>NUCLEOTIDE SEQUENCE</scope>
    <source>
        <strain evidence="2">QUZm001</strain>
    </source>
</reference>
<sequence>MRLSRLDLCLFIFFIIFLIADIIFAFCIGFLLRKSIRERNTFPADGTKVRFEKAVRMCPCLHGYYPNGAKGTLSYKVTEVTISKEKSKRSVDEFATSHMKKYPFLVALSLPAYKDDTGHKIFSCSGLILSTKWMLTSESCVQDDSEWFNLTVRSESPFWGHLGREHAVIKVVRSNYDGLVQLQISPKFSERIVPLPPIKYLFTNKWNYAVSLGWNDNMYRQKLAYRYKHKVFDVEKWKTGISKPKSTLTCLNCGKFSSKVLLTTCHQVVGMESVGQQTFSLSKNLASEMQNACSQCYPIHQDIADFHFEDGDICHNYN</sequence>
<dbReference type="SUPFAM" id="SSF50494">
    <property type="entry name" value="Trypsin-like serine proteases"/>
    <property type="match status" value="1"/>
</dbReference>
<accession>A0AA38MNW5</accession>
<keyword evidence="1" id="KW-1133">Transmembrane helix</keyword>
<proteinExistence type="predicted"/>
<organism evidence="2 3">
    <name type="scientific">Zophobas morio</name>
    <dbReference type="NCBI Taxonomy" id="2755281"/>
    <lineage>
        <taxon>Eukaryota</taxon>
        <taxon>Metazoa</taxon>
        <taxon>Ecdysozoa</taxon>
        <taxon>Arthropoda</taxon>
        <taxon>Hexapoda</taxon>
        <taxon>Insecta</taxon>
        <taxon>Pterygota</taxon>
        <taxon>Neoptera</taxon>
        <taxon>Endopterygota</taxon>
        <taxon>Coleoptera</taxon>
        <taxon>Polyphaga</taxon>
        <taxon>Cucujiformia</taxon>
        <taxon>Tenebrionidae</taxon>
        <taxon>Zophobas</taxon>
    </lineage>
</organism>
<dbReference type="InterPro" id="IPR009003">
    <property type="entry name" value="Peptidase_S1_PA"/>
</dbReference>
<dbReference type="EMBL" id="JALNTZ010000002">
    <property type="protein sequence ID" value="KAJ3662453.1"/>
    <property type="molecule type" value="Genomic_DNA"/>
</dbReference>
<evidence type="ECO:0000256" key="1">
    <source>
        <dbReference type="SAM" id="Phobius"/>
    </source>
</evidence>
<dbReference type="InterPro" id="IPR043504">
    <property type="entry name" value="Peptidase_S1_PA_chymotrypsin"/>
</dbReference>
<protein>
    <recommendedName>
        <fullName evidence="4">Peptidase S1 domain-containing protein</fullName>
    </recommendedName>
</protein>
<feature type="transmembrane region" description="Helical" evidence="1">
    <location>
        <begin position="12"/>
        <end position="32"/>
    </location>
</feature>
<keyword evidence="1" id="KW-0812">Transmembrane</keyword>
<keyword evidence="3" id="KW-1185">Reference proteome</keyword>
<evidence type="ECO:0000313" key="2">
    <source>
        <dbReference type="EMBL" id="KAJ3662453.1"/>
    </source>
</evidence>
<dbReference type="AlphaFoldDB" id="A0AA38MNW5"/>
<dbReference type="Proteomes" id="UP001168821">
    <property type="component" value="Unassembled WGS sequence"/>
</dbReference>
<keyword evidence="1" id="KW-0472">Membrane</keyword>
<gene>
    <name evidence="2" type="ORF">Zmor_006801</name>
</gene>
<name>A0AA38MNW5_9CUCU</name>
<evidence type="ECO:0000313" key="3">
    <source>
        <dbReference type="Proteomes" id="UP001168821"/>
    </source>
</evidence>
<dbReference type="Gene3D" id="2.40.10.10">
    <property type="entry name" value="Trypsin-like serine proteases"/>
    <property type="match status" value="1"/>
</dbReference>
<evidence type="ECO:0008006" key="4">
    <source>
        <dbReference type="Google" id="ProtNLM"/>
    </source>
</evidence>